<evidence type="ECO:0000256" key="1">
    <source>
        <dbReference type="ARBA" id="ARBA00022801"/>
    </source>
</evidence>
<sequence>MTSLATTHALQGNNTRLVHRFYGLKSKTTIRENTFFFGTRKFVVVGTGVVGCCPAQRASNDGECNEDANSMSVHYNYSLKSMLQELKVGLHVNYTFFETCSVITDIIQDAASYGIYLIFLLY</sequence>
<comment type="caution">
    <text evidence="2">The sequence shown here is derived from an EMBL/GenBank/DDBJ whole genome shotgun (WGS) entry which is preliminary data.</text>
</comment>
<keyword evidence="3" id="KW-1185">Reference proteome</keyword>
<dbReference type="InterPro" id="IPR051058">
    <property type="entry name" value="GDSL_Est/Lipase"/>
</dbReference>
<accession>A0A314YDD6</accession>
<reference evidence="2 3" key="1">
    <citation type="submission" date="2018-02" db="EMBL/GenBank/DDBJ databases">
        <title>Draft genome of wild Prunus yedoensis var. nudiflora.</title>
        <authorList>
            <person name="Baek S."/>
            <person name="Kim J.-H."/>
            <person name="Choi K."/>
            <person name="Kim G.-B."/>
            <person name="Cho A."/>
            <person name="Jang H."/>
            <person name="Shin C.-H."/>
            <person name="Yu H.-J."/>
            <person name="Mun J.-H."/>
        </authorList>
    </citation>
    <scope>NUCLEOTIDE SEQUENCE [LARGE SCALE GENOMIC DNA]</scope>
    <source>
        <strain evidence="3">cv. Jeju island</strain>
        <tissue evidence="2">Leaf</tissue>
    </source>
</reference>
<keyword evidence="1" id="KW-0378">Hydrolase</keyword>
<dbReference type="PANTHER" id="PTHR45648:SF106">
    <property type="entry name" value="ANTHER-SPECIFIC PROLINE-RICH PROTEIN APG"/>
    <property type="match status" value="1"/>
</dbReference>
<evidence type="ECO:0000313" key="2">
    <source>
        <dbReference type="EMBL" id="PQQ02368.1"/>
    </source>
</evidence>
<dbReference type="GO" id="GO:0016787">
    <property type="term" value="F:hydrolase activity"/>
    <property type="evidence" value="ECO:0007669"/>
    <property type="project" value="UniProtKB-KW"/>
</dbReference>
<dbReference type="EMBL" id="PJQY01001475">
    <property type="protein sequence ID" value="PQQ02368.1"/>
    <property type="molecule type" value="Genomic_DNA"/>
</dbReference>
<organism evidence="2 3">
    <name type="scientific">Prunus yedoensis var. nudiflora</name>
    <dbReference type="NCBI Taxonomy" id="2094558"/>
    <lineage>
        <taxon>Eukaryota</taxon>
        <taxon>Viridiplantae</taxon>
        <taxon>Streptophyta</taxon>
        <taxon>Embryophyta</taxon>
        <taxon>Tracheophyta</taxon>
        <taxon>Spermatophyta</taxon>
        <taxon>Magnoliopsida</taxon>
        <taxon>eudicotyledons</taxon>
        <taxon>Gunneridae</taxon>
        <taxon>Pentapetalae</taxon>
        <taxon>rosids</taxon>
        <taxon>fabids</taxon>
        <taxon>Rosales</taxon>
        <taxon>Rosaceae</taxon>
        <taxon>Amygdaloideae</taxon>
        <taxon>Amygdaleae</taxon>
        <taxon>Prunus</taxon>
    </lineage>
</organism>
<dbReference type="InterPro" id="IPR036514">
    <property type="entry name" value="SGNH_hydro_sf"/>
</dbReference>
<dbReference type="AlphaFoldDB" id="A0A314YDD6"/>
<gene>
    <name evidence="2" type="ORF">Pyn_34927</name>
</gene>
<dbReference type="Proteomes" id="UP000250321">
    <property type="component" value="Unassembled WGS sequence"/>
</dbReference>
<name>A0A314YDD6_PRUYE</name>
<proteinExistence type="predicted"/>
<dbReference type="PANTHER" id="PTHR45648">
    <property type="entry name" value="GDSL LIPASE/ACYLHYDROLASE FAMILY PROTEIN (AFU_ORTHOLOGUE AFUA_4G14700)"/>
    <property type="match status" value="1"/>
</dbReference>
<dbReference type="STRING" id="2094558.A0A314YDD6"/>
<dbReference type="Gene3D" id="3.40.50.1110">
    <property type="entry name" value="SGNH hydrolase"/>
    <property type="match status" value="1"/>
</dbReference>
<protein>
    <submittedName>
        <fullName evidence="2">GDSL esterase/lipase</fullName>
    </submittedName>
</protein>
<evidence type="ECO:0000313" key="3">
    <source>
        <dbReference type="Proteomes" id="UP000250321"/>
    </source>
</evidence>